<evidence type="ECO:0000313" key="3">
    <source>
        <dbReference type="Proteomes" id="UP000015102"/>
    </source>
</evidence>
<organism evidence="2 3">
    <name type="scientific">Megaselia scalaris</name>
    <name type="common">Humpbacked fly</name>
    <name type="synonym">Phora scalaris</name>
    <dbReference type="NCBI Taxonomy" id="36166"/>
    <lineage>
        <taxon>Eukaryota</taxon>
        <taxon>Metazoa</taxon>
        <taxon>Ecdysozoa</taxon>
        <taxon>Arthropoda</taxon>
        <taxon>Hexapoda</taxon>
        <taxon>Insecta</taxon>
        <taxon>Pterygota</taxon>
        <taxon>Neoptera</taxon>
        <taxon>Endopterygota</taxon>
        <taxon>Diptera</taxon>
        <taxon>Brachycera</taxon>
        <taxon>Muscomorpha</taxon>
        <taxon>Platypezoidea</taxon>
        <taxon>Phoridae</taxon>
        <taxon>Megaseliini</taxon>
        <taxon>Megaselia</taxon>
    </lineage>
</organism>
<reference evidence="3" key="1">
    <citation type="submission" date="2013-02" db="EMBL/GenBank/DDBJ databases">
        <authorList>
            <person name="Hughes D."/>
        </authorList>
    </citation>
    <scope>NUCLEOTIDE SEQUENCE</scope>
    <source>
        <strain>Durham</strain>
        <strain evidence="3">NC isolate 2 -- Noor lab</strain>
    </source>
</reference>
<dbReference type="AlphaFoldDB" id="T1H2U0"/>
<dbReference type="EnsemblMetazoa" id="MESCA010545-RA">
    <property type="protein sequence ID" value="MESCA010545-PA"/>
    <property type="gene ID" value="MESCA010545"/>
</dbReference>
<evidence type="ECO:0000313" key="2">
    <source>
        <dbReference type="EnsemblMetazoa" id="MESCA010545-PA"/>
    </source>
</evidence>
<keyword evidence="3" id="KW-1185">Reference proteome</keyword>
<dbReference type="HOGENOM" id="CLU_2378722_0_0_1"/>
<accession>T1H2U0</accession>
<reference evidence="2" key="2">
    <citation type="submission" date="2015-06" db="UniProtKB">
        <authorList>
            <consortium name="EnsemblMetazoa"/>
        </authorList>
    </citation>
    <scope>IDENTIFICATION</scope>
</reference>
<evidence type="ECO:0000256" key="1">
    <source>
        <dbReference type="SAM" id="MobiDB-lite"/>
    </source>
</evidence>
<proteinExistence type="predicted"/>
<name>T1H2U0_MEGSC</name>
<sequence>MAQPSISAFFNTRKRHATDDVLSSKNKVPVEATLTTRSGRTIKRVGSTQLPPDLKSVSPKKKIAQEKDVGAKQTFASKESIINQEPQQKSTQELK</sequence>
<protein>
    <submittedName>
        <fullName evidence="2">Uncharacterized protein</fullName>
    </submittedName>
</protein>
<dbReference type="EMBL" id="CAQQ02094341">
    <property type="status" value="NOT_ANNOTATED_CDS"/>
    <property type="molecule type" value="Genomic_DNA"/>
</dbReference>
<dbReference type="Proteomes" id="UP000015102">
    <property type="component" value="Unassembled WGS sequence"/>
</dbReference>
<feature type="compositionally biased region" description="Polar residues" evidence="1">
    <location>
        <begin position="74"/>
        <end position="95"/>
    </location>
</feature>
<feature type="region of interest" description="Disordered" evidence="1">
    <location>
        <begin position="46"/>
        <end position="95"/>
    </location>
</feature>